<evidence type="ECO:0000313" key="3">
    <source>
        <dbReference type="Proteomes" id="UP000289841"/>
    </source>
</evidence>
<dbReference type="EMBL" id="LR215048">
    <property type="protein sequence ID" value="VEU80627.1"/>
    <property type="molecule type" value="Genomic_DNA"/>
</dbReference>
<dbReference type="Proteomes" id="UP000289841">
    <property type="component" value="Chromosome"/>
</dbReference>
<evidence type="ECO:0000313" key="2">
    <source>
        <dbReference type="EMBL" id="VEU80627.1"/>
    </source>
</evidence>
<keyword evidence="1" id="KW-0472">Membrane</keyword>
<dbReference type="AlphaFoldDB" id="A0A449BDX5"/>
<organism evidence="2 3">
    <name type="scientific">Haploplasma axanthum</name>
    <name type="common">Acholeplasma axanthum</name>
    <dbReference type="NCBI Taxonomy" id="29552"/>
    <lineage>
        <taxon>Bacteria</taxon>
        <taxon>Bacillati</taxon>
        <taxon>Mycoplasmatota</taxon>
        <taxon>Mollicutes</taxon>
        <taxon>Acholeplasmatales</taxon>
        <taxon>Acholeplasmataceae</taxon>
        <taxon>Haploplasma</taxon>
    </lineage>
</organism>
<reference evidence="2 3" key="1">
    <citation type="submission" date="2019-01" db="EMBL/GenBank/DDBJ databases">
        <authorList>
            <consortium name="Pathogen Informatics"/>
        </authorList>
    </citation>
    <scope>NUCLEOTIDE SEQUENCE [LARGE SCALE GENOMIC DNA]</scope>
    <source>
        <strain evidence="2 3">NCTC10138</strain>
    </source>
</reference>
<evidence type="ECO:0000256" key="1">
    <source>
        <dbReference type="SAM" id="Phobius"/>
    </source>
</evidence>
<accession>A0A449BDX5</accession>
<keyword evidence="1" id="KW-1133">Transmembrane helix</keyword>
<dbReference type="InterPro" id="IPR027417">
    <property type="entry name" value="P-loop_NTPase"/>
</dbReference>
<gene>
    <name evidence="2" type="ORF">NCTC10138_01005</name>
</gene>
<dbReference type="KEGG" id="aaxa:NCTC10138_01005"/>
<keyword evidence="3" id="KW-1185">Reference proteome</keyword>
<dbReference type="SUPFAM" id="SSF52540">
    <property type="entry name" value="P-loop containing nucleoside triphosphate hydrolases"/>
    <property type="match status" value="1"/>
</dbReference>
<name>A0A449BDX5_HAPAX</name>
<feature type="transmembrane region" description="Helical" evidence="1">
    <location>
        <begin position="18"/>
        <end position="37"/>
    </location>
</feature>
<dbReference type="OrthoDB" id="9781481at2"/>
<dbReference type="Gene3D" id="3.40.50.300">
    <property type="entry name" value="P-loop containing nucleotide triphosphate hydrolases"/>
    <property type="match status" value="1"/>
</dbReference>
<protein>
    <recommendedName>
        <fullName evidence="4">5-methylcytosine-specific restriction enzyme B</fullName>
    </recommendedName>
</protein>
<sequence>MGNFAKWYIDILQKTMQVIISFFVGIGEFIANIFVRYPVNSFNSFTLATREFQLLDWVAAIVVVSVNIVFLVIILLLVFRLLKKYIRFVKREINTDNLIDEISELNRALIESTNEKNTILALKSEDLGLGSGVVSNRVKSSNLLTENIDGTDEEKNKNEDSRFVKLLDVDETYDYAVLPTHMYETDRINLNELVNRFINFSASKLKLFYTHKTVTTFLAGMASSKIIILEGISGTGKTSLPYAFGKFFNNDSSIISVQPSWRDRTEIIGYLNEFTKKYTEPDFLKAIYETTYRTDVNLIILDEMNLARVEYYFADFLSIMEMPKPEEWLIDIVGDSQPGDPINLKKGKMLLPQNVWFIGTANRDDSTFTITDKVYDRAASIEMNDRANYIDAPDTNNVHMSYEYLDGLFKQAVIDNPITTKTLENLEKLDLFITSKFQITFGNRIMRQIKSFIPVYVASGENEIDGLDYIVSRKVIRKFETLNLPFLVNELDELLKEIDKLFGKTKFNETRKMIEQFRKQV</sequence>
<dbReference type="RefSeq" id="WP_026390078.1">
    <property type="nucleotide sequence ID" value="NZ_LR215048.1"/>
</dbReference>
<feature type="transmembrane region" description="Helical" evidence="1">
    <location>
        <begin position="57"/>
        <end position="82"/>
    </location>
</feature>
<dbReference type="STRING" id="1278311.GCA_000428705_00385"/>
<proteinExistence type="predicted"/>
<evidence type="ECO:0008006" key="4">
    <source>
        <dbReference type="Google" id="ProtNLM"/>
    </source>
</evidence>
<keyword evidence="1" id="KW-0812">Transmembrane</keyword>